<feature type="transmembrane region" description="Helical" evidence="1">
    <location>
        <begin position="99"/>
        <end position="116"/>
    </location>
</feature>
<reference evidence="3 4" key="1">
    <citation type="submission" date="2020-01" db="EMBL/GenBank/DDBJ databases">
        <title>Genomes of bacteria type strains.</title>
        <authorList>
            <person name="Chen J."/>
            <person name="Zhu S."/>
            <person name="Yang J."/>
        </authorList>
    </citation>
    <scope>NUCLEOTIDE SEQUENCE [LARGE SCALE GENOMIC DNA]</scope>
    <source>
        <strain evidence="3 4">DSM 16655</strain>
    </source>
</reference>
<dbReference type="InterPro" id="IPR005135">
    <property type="entry name" value="Endo/exonuclease/phosphatase"/>
</dbReference>
<protein>
    <recommendedName>
        <fullName evidence="2">Endonuclease/exonuclease/phosphatase domain-containing protein</fullName>
    </recommendedName>
</protein>
<evidence type="ECO:0000313" key="3">
    <source>
        <dbReference type="EMBL" id="MCO6411066.1"/>
    </source>
</evidence>
<feature type="domain" description="Endonuclease/exonuclease/phosphatase" evidence="2">
    <location>
        <begin position="142"/>
        <end position="356"/>
    </location>
</feature>
<gene>
    <name evidence="3" type="ORF">GTW23_23045</name>
</gene>
<keyword evidence="1" id="KW-0812">Transmembrane</keyword>
<dbReference type="EMBL" id="JAAAML010000007">
    <property type="protein sequence ID" value="MCO6411066.1"/>
    <property type="molecule type" value="Genomic_DNA"/>
</dbReference>
<accession>A0ABT1D0H3</accession>
<feature type="transmembrane region" description="Helical" evidence="1">
    <location>
        <begin position="73"/>
        <end position="92"/>
    </location>
</feature>
<dbReference type="RefSeq" id="WP_252917705.1">
    <property type="nucleotide sequence ID" value="NZ_JAAAML010000007.1"/>
</dbReference>
<keyword evidence="1" id="KW-1133">Transmembrane helix</keyword>
<keyword evidence="4" id="KW-1185">Reference proteome</keyword>
<dbReference type="InterPro" id="IPR036691">
    <property type="entry name" value="Endo/exonu/phosph_ase_sf"/>
</dbReference>
<keyword evidence="1" id="KW-0472">Membrane</keyword>
<dbReference type="Gene3D" id="3.60.10.10">
    <property type="entry name" value="Endonuclease/exonuclease/phosphatase"/>
    <property type="match status" value="1"/>
</dbReference>
<name>A0ABT1D0H3_9HYPH</name>
<evidence type="ECO:0000256" key="1">
    <source>
        <dbReference type="SAM" id="Phobius"/>
    </source>
</evidence>
<evidence type="ECO:0000313" key="4">
    <source>
        <dbReference type="Proteomes" id="UP001320715"/>
    </source>
</evidence>
<comment type="caution">
    <text evidence="3">The sequence shown here is derived from an EMBL/GenBank/DDBJ whole genome shotgun (WGS) entry which is preliminary data.</text>
</comment>
<feature type="transmembrane region" description="Helical" evidence="1">
    <location>
        <begin position="43"/>
        <end position="61"/>
    </location>
</feature>
<organism evidence="3 4">
    <name type="scientific">Hoeflea alexandrii</name>
    <dbReference type="NCBI Taxonomy" id="288436"/>
    <lineage>
        <taxon>Bacteria</taxon>
        <taxon>Pseudomonadati</taxon>
        <taxon>Pseudomonadota</taxon>
        <taxon>Alphaproteobacteria</taxon>
        <taxon>Hyphomicrobiales</taxon>
        <taxon>Rhizobiaceae</taxon>
        <taxon>Hoeflea</taxon>
    </lineage>
</organism>
<dbReference type="SUPFAM" id="SSF56219">
    <property type="entry name" value="DNase I-like"/>
    <property type="match status" value="1"/>
</dbReference>
<proteinExistence type="predicted"/>
<dbReference type="Pfam" id="PF03372">
    <property type="entry name" value="Exo_endo_phos"/>
    <property type="match status" value="1"/>
</dbReference>
<sequence>MATSTNNLLGTVKYDFPPMYSEVIRFFMKRDFTNRLRSYSKSLLSLSVWFLLVFTVLQIPASRQFWLADLANFFRPHLVLAAFMFFVVSLLAGTRMTKFAASVVVVLNAFLTVHTLDGPTIDAKADAVQISSCAGRSIRLVTANLFNENRSTDAFLQLVSEENPDIVLTQETTELWNAAIDKLDGYPYHSDERVWLRNDMKMISRFPIVSEEISSGGARYRDLKRHPMRFEIKMPSPAGPLVVYLIHPESPRDPARWQQRNMYLQLLSESVAAEPQSARIIVAGDWNTPPWSPYFQYFLRLTGLKSMDAGWWLRSTRIFRKLGSIAFLGTPIDHVVVSAGLRSCGFRIGPKFGSNHLPVIADIGF</sequence>
<evidence type="ECO:0000259" key="2">
    <source>
        <dbReference type="Pfam" id="PF03372"/>
    </source>
</evidence>
<dbReference type="Proteomes" id="UP001320715">
    <property type="component" value="Unassembled WGS sequence"/>
</dbReference>